<keyword evidence="2" id="KW-1185">Reference proteome</keyword>
<accession>A0A1U9ZA77</accession>
<proteinExistence type="predicted"/>
<dbReference type="Proteomes" id="UP000221468">
    <property type="component" value="Segment"/>
</dbReference>
<organism evidence="1 2">
    <name type="scientific">Proteus phage VB_PmiS-Isfahan</name>
    <dbReference type="NCBI Taxonomy" id="1969841"/>
    <lineage>
        <taxon>Viruses</taxon>
        <taxon>Duplodnaviria</taxon>
        <taxon>Heunggongvirae</taxon>
        <taxon>Uroviricota</taxon>
        <taxon>Caudoviricetes</taxon>
        <taxon>Gorganvirus</taxon>
        <taxon>Gorganvirus isfahan</taxon>
    </lineage>
</organism>
<dbReference type="EMBL" id="KY742649">
    <property type="protein sequence ID" value="AQZ54621.1"/>
    <property type="molecule type" value="Genomic_DNA"/>
</dbReference>
<protein>
    <submittedName>
        <fullName evidence="1">Uncharacterized protein</fullName>
    </submittedName>
</protein>
<reference evidence="1 2" key="1">
    <citation type="journal article" date="2019" name="Genomics">
        <title>Genomic analyses of a novel bacteriophage (VB_PmiS-Isfahan) within Siphoviridae family infecting Proteus mirabilis.</title>
        <authorList>
            <person name="Yazdi M."/>
            <person name="Bouzari M."/>
            <person name="Ghaemi E.A."/>
        </authorList>
    </citation>
    <scope>NUCLEOTIDE SEQUENCE [LARGE SCALE GENOMIC DNA]</scope>
</reference>
<dbReference type="GeneID" id="40076463"/>
<dbReference type="RefSeq" id="YP_009600657.1">
    <property type="nucleotide sequence ID" value="NC_041925.1"/>
</dbReference>
<sequence length="106" mass="11778">MIKYLLPLLLISSPVIADNAYFCDTMWIDSSNHKLIKTEQSGSVVVTDDLIIYRNSDGVGQCSRDIKFNELSGDKDGRCSWNSETHILSTGDELIAVGMFNCKEVS</sequence>
<evidence type="ECO:0000313" key="2">
    <source>
        <dbReference type="Proteomes" id="UP000221468"/>
    </source>
</evidence>
<name>A0A1U9ZA77_9CAUD</name>
<dbReference type="KEGG" id="vg:40076463"/>
<evidence type="ECO:0000313" key="1">
    <source>
        <dbReference type="EMBL" id="AQZ54621.1"/>
    </source>
</evidence>